<evidence type="ECO:0000313" key="1">
    <source>
        <dbReference type="EMBL" id="SCC43809.1"/>
    </source>
</evidence>
<dbReference type="EMBL" id="FMBI01000033">
    <property type="protein sequence ID" value="SCC43809.1"/>
    <property type="molecule type" value="Genomic_DNA"/>
</dbReference>
<dbReference type="AlphaFoldDB" id="A0A1C4EJJ7"/>
<protein>
    <submittedName>
        <fullName evidence="1">Uncharacterized protein</fullName>
    </submittedName>
</protein>
<sequence>MKDGRTAYYIALEKEHDHLLHYLKQEVNV</sequence>
<evidence type="ECO:0000313" key="2">
    <source>
        <dbReference type="Proteomes" id="UP000195991"/>
    </source>
</evidence>
<reference evidence="1 2" key="1">
    <citation type="submission" date="2016-08" db="EMBL/GenBank/DDBJ databases">
        <authorList>
            <person name="Seilhamer J.J."/>
        </authorList>
    </citation>
    <scope>NUCLEOTIDE SEQUENCE [LARGE SCALE GENOMIC DNA]</scope>
    <source>
        <strain evidence="1 2">IEBC_T61001</strain>
    </source>
</reference>
<dbReference type="Proteomes" id="UP000195991">
    <property type="component" value="Unassembled WGS sequence"/>
</dbReference>
<proteinExistence type="predicted"/>
<gene>
    <name evidence="1" type="ORF">BTT61001_03250</name>
</gene>
<organism evidence="1 2">
    <name type="scientific">Bacillus thuringiensis</name>
    <dbReference type="NCBI Taxonomy" id="1428"/>
    <lineage>
        <taxon>Bacteria</taxon>
        <taxon>Bacillati</taxon>
        <taxon>Bacillota</taxon>
        <taxon>Bacilli</taxon>
        <taxon>Bacillales</taxon>
        <taxon>Bacillaceae</taxon>
        <taxon>Bacillus</taxon>
        <taxon>Bacillus cereus group</taxon>
    </lineage>
</organism>
<name>A0A1C4EJJ7_BACTU</name>
<accession>A0A1C4EJJ7</accession>